<name>A0A832QW85_9RHOB</name>
<protein>
    <submittedName>
        <fullName evidence="1">Chromosomal replication initiator DnaA</fullName>
    </submittedName>
</protein>
<dbReference type="InterPro" id="IPR027417">
    <property type="entry name" value="P-loop_NTPase"/>
</dbReference>
<accession>A0A832QW85</accession>
<feature type="non-terminal residue" evidence="1">
    <location>
        <position position="128"/>
    </location>
</feature>
<evidence type="ECO:0000313" key="2">
    <source>
        <dbReference type="Proteomes" id="UP000580830"/>
    </source>
</evidence>
<reference evidence="1 2" key="1">
    <citation type="journal article" date="2020" name="Biotechnol. Biofuels">
        <title>New insights from the biogas microbiome by comprehensive genome-resolved metagenomics of nearly 1600 species originating from multiple anaerobic digesters.</title>
        <authorList>
            <person name="Campanaro S."/>
            <person name="Treu L."/>
            <person name="Rodriguez-R L.M."/>
            <person name="Kovalovszki A."/>
            <person name="Ziels R.M."/>
            <person name="Maus I."/>
            <person name="Zhu X."/>
            <person name="Kougias P.G."/>
            <person name="Basile A."/>
            <person name="Luo G."/>
            <person name="Schluter A."/>
            <person name="Konstantinidis K.T."/>
            <person name="Angelidaki I."/>
        </authorList>
    </citation>
    <scope>NUCLEOTIDE SEQUENCE [LARGE SCALE GENOMIC DNA]</scope>
    <source>
        <strain evidence="1">AS04akNAM_125</strain>
    </source>
</reference>
<dbReference type="EMBL" id="DULP01000120">
    <property type="protein sequence ID" value="HHW34124.1"/>
    <property type="molecule type" value="Genomic_DNA"/>
</dbReference>
<organism evidence="1 2">
    <name type="scientific">Paracoccus solventivorans</name>
    <dbReference type="NCBI Taxonomy" id="53463"/>
    <lineage>
        <taxon>Bacteria</taxon>
        <taxon>Pseudomonadati</taxon>
        <taxon>Pseudomonadota</taxon>
        <taxon>Alphaproteobacteria</taxon>
        <taxon>Rhodobacterales</taxon>
        <taxon>Paracoccaceae</taxon>
        <taxon>Paracoccus</taxon>
    </lineage>
</organism>
<sequence>MPRQLTLDLRTPPALSRQDFLPAPANAEALAMLDRPQDWPQGRLLLVGPEGAGKSHLAAFWAAENGAQRVRASALRPETADALIAPGGALVVEDAHRAGGAAGAETALFHLWNLSAAQGALLLITART</sequence>
<dbReference type="SUPFAM" id="SSF52540">
    <property type="entry name" value="P-loop containing nucleoside triphosphate hydrolases"/>
    <property type="match status" value="1"/>
</dbReference>
<comment type="caution">
    <text evidence="1">The sequence shown here is derived from an EMBL/GenBank/DDBJ whole genome shotgun (WGS) entry which is preliminary data.</text>
</comment>
<evidence type="ECO:0000313" key="1">
    <source>
        <dbReference type="EMBL" id="HHW34124.1"/>
    </source>
</evidence>
<dbReference type="Proteomes" id="UP000580830">
    <property type="component" value="Unassembled WGS sequence"/>
</dbReference>
<dbReference type="AlphaFoldDB" id="A0A832QW85"/>
<gene>
    <name evidence="1" type="ORF">GXX24_08300</name>
</gene>
<proteinExistence type="predicted"/>
<dbReference type="Gene3D" id="3.40.50.300">
    <property type="entry name" value="P-loop containing nucleotide triphosphate hydrolases"/>
    <property type="match status" value="1"/>
</dbReference>